<dbReference type="PANTHER" id="PTHR46268">
    <property type="entry name" value="STRESS RESPONSE PROTEIN NHAX"/>
    <property type="match status" value="1"/>
</dbReference>
<dbReference type="SUPFAM" id="SSF52402">
    <property type="entry name" value="Adenine nucleotide alpha hydrolases-like"/>
    <property type="match status" value="1"/>
</dbReference>
<keyword evidence="4" id="KW-1185">Reference proteome</keyword>
<name>A0A852TWP3_9ACTN</name>
<dbReference type="CDD" id="cd00293">
    <property type="entry name" value="USP-like"/>
    <property type="match status" value="1"/>
</dbReference>
<sequence length="149" mass="16078">MRIAVAIDAANGAARAVRTALEEARAHGEAAIDVIYVYRASEPLAAFPSYPQKGRDQVDPKVAEQRATEALEAWLDGLDVDFGGIEVRRIVTGASNPARALVERSGDYDLLCLGARRTGAFRDLRPTVVSEQVVRNAQCSVLISRGRDA</sequence>
<dbReference type="AlphaFoldDB" id="A0A852TWP3"/>
<evidence type="ECO:0000313" key="3">
    <source>
        <dbReference type="EMBL" id="NYE48429.1"/>
    </source>
</evidence>
<organism evidence="3 4">
    <name type="scientific">Spinactinospora alkalitolerans</name>
    <dbReference type="NCBI Taxonomy" id="687207"/>
    <lineage>
        <taxon>Bacteria</taxon>
        <taxon>Bacillati</taxon>
        <taxon>Actinomycetota</taxon>
        <taxon>Actinomycetes</taxon>
        <taxon>Streptosporangiales</taxon>
        <taxon>Nocardiopsidaceae</taxon>
        <taxon>Spinactinospora</taxon>
    </lineage>
</organism>
<protein>
    <submittedName>
        <fullName evidence="3">Nucleotide-binding universal stress UspA family protein</fullName>
    </submittedName>
</protein>
<evidence type="ECO:0000259" key="2">
    <source>
        <dbReference type="Pfam" id="PF00582"/>
    </source>
</evidence>
<comment type="caution">
    <text evidence="3">The sequence shown here is derived from an EMBL/GenBank/DDBJ whole genome shotgun (WGS) entry which is preliminary data.</text>
</comment>
<gene>
    <name evidence="3" type="ORF">HDA32_003549</name>
</gene>
<evidence type="ECO:0000313" key="4">
    <source>
        <dbReference type="Proteomes" id="UP000589036"/>
    </source>
</evidence>
<accession>A0A852TWP3</accession>
<dbReference type="InterPro" id="IPR006016">
    <property type="entry name" value="UspA"/>
</dbReference>
<dbReference type="PANTHER" id="PTHR46268:SF6">
    <property type="entry name" value="UNIVERSAL STRESS PROTEIN UP12"/>
    <property type="match status" value="1"/>
</dbReference>
<dbReference type="Pfam" id="PF00582">
    <property type="entry name" value="Usp"/>
    <property type="match status" value="1"/>
</dbReference>
<dbReference type="Gene3D" id="3.40.50.12370">
    <property type="match status" value="1"/>
</dbReference>
<dbReference type="EMBL" id="JACCCC010000001">
    <property type="protein sequence ID" value="NYE48429.1"/>
    <property type="molecule type" value="Genomic_DNA"/>
</dbReference>
<reference evidence="3 4" key="1">
    <citation type="submission" date="2020-07" db="EMBL/GenBank/DDBJ databases">
        <title>Sequencing the genomes of 1000 actinobacteria strains.</title>
        <authorList>
            <person name="Klenk H.-P."/>
        </authorList>
    </citation>
    <scope>NUCLEOTIDE SEQUENCE [LARGE SCALE GENOMIC DNA]</scope>
    <source>
        <strain evidence="3 4">CXB654</strain>
    </source>
</reference>
<feature type="domain" description="UspA" evidence="2">
    <location>
        <begin position="2"/>
        <end position="145"/>
    </location>
</feature>
<comment type="similarity">
    <text evidence="1">Belongs to the universal stress protein A family.</text>
</comment>
<evidence type="ECO:0000256" key="1">
    <source>
        <dbReference type="ARBA" id="ARBA00008791"/>
    </source>
</evidence>
<dbReference type="RefSeq" id="WP_179644213.1">
    <property type="nucleotide sequence ID" value="NZ_BAAAYY010000004.1"/>
</dbReference>
<dbReference type="Proteomes" id="UP000589036">
    <property type="component" value="Unassembled WGS sequence"/>
</dbReference>
<proteinExistence type="inferred from homology"/>